<protein>
    <submittedName>
        <fullName evidence="2">Fis family transcriptional regulator</fullName>
    </submittedName>
</protein>
<dbReference type="EMBL" id="LDJP01000032">
    <property type="protein sequence ID" value="KRG86703.1"/>
    <property type="molecule type" value="Genomic_DNA"/>
</dbReference>
<dbReference type="RefSeq" id="WP_057640338.1">
    <property type="nucleotide sequence ID" value="NZ_LDJP01000032.1"/>
</dbReference>
<dbReference type="InterPro" id="IPR010982">
    <property type="entry name" value="Lambda_DNA-bd_dom_sf"/>
</dbReference>
<dbReference type="Gene3D" id="1.10.260.40">
    <property type="entry name" value="lambda repressor-like DNA-binding domains"/>
    <property type="match status" value="1"/>
</dbReference>
<reference evidence="2 3" key="1">
    <citation type="submission" date="2015-05" db="EMBL/GenBank/DDBJ databases">
        <title>Genome sequencing and analysis of members of genus Stenotrophomonas.</title>
        <authorList>
            <person name="Patil P.P."/>
            <person name="Midha S."/>
            <person name="Patil P.B."/>
        </authorList>
    </citation>
    <scope>NUCLEOTIDE SEQUENCE [LARGE SCALE GENOMIC DNA]</scope>
    <source>
        <strain evidence="2 3">JCM 16244</strain>
    </source>
</reference>
<sequence>MNGNTHIGSSFDDFLAEEGLLEEATAIAAKRVIAWQLAEAMKQGGVSKTEMAARMRTSRAAVNRVLDENDTALTLDTLSRAAAAVGCTLRFELVAGDSVSHALPHA</sequence>
<dbReference type="GO" id="GO:0003677">
    <property type="term" value="F:DNA binding"/>
    <property type="evidence" value="ECO:0007669"/>
    <property type="project" value="InterPro"/>
</dbReference>
<dbReference type="Proteomes" id="UP000050940">
    <property type="component" value="Unassembled WGS sequence"/>
</dbReference>
<dbReference type="SUPFAM" id="SSF47413">
    <property type="entry name" value="lambda repressor-like DNA-binding domains"/>
    <property type="match status" value="1"/>
</dbReference>
<evidence type="ECO:0000313" key="2">
    <source>
        <dbReference type="EMBL" id="KRG86703.1"/>
    </source>
</evidence>
<dbReference type="OrthoDB" id="9809434at2"/>
<evidence type="ECO:0000259" key="1">
    <source>
        <dbReference type="Pfam" id="PF01381"/>
    </source>
</evidence>
<dbReference type="InterPro" id="IPR001387">
    <property type="entry name" value="Cro/C1-type_HTH"/>
</dbReference>
<proteinExistence type="predicted"/>
<dbReference type="STRING" id="659018.ABB34_05970"/>
<organism evidence="2 3">
    <name type="scientific">Stenotrophomonas daejeonensis</name>
    <dbReference type="NCBI Taxonomy" id="659018"/>
    <lineage>
        <taxon>Bacteria</taxon>
        <taxon>Pseudomonadati</taxon>
        <taxon>Pseudomonadota</taxon>
        <taxon>Gammaproteobacteria</taxon>
        <taxon>Lysobacterales</taxon>
        <taxon>Lysobacteraceae</taxon>
        <taxon>Stenotrophomonas</taxon>
    </lineage>
</organism>
<dbReference type="Pfam" id="PF01381">
    <property type="entry name" value="HTH_3"/>
    <property type="match status" value="1"/>
</dbReference>
<feature type="domain" description="HTH cro/C1-type" evidence="1">
    <location>
        <begin position="37"/>
        <end position="90"/>
    </location>
</feature>
<dbReference type="AlphaFoldDB" id="A0A0R0DWZ6"/>
<name>A0A0R0DWZ6_9GAMM</name>
<gene>
    <name evidence="2" type="ORF">ABB34_05970</name>
</gene>
<comment type="caution">
    <text evidence="2">The sequence shown here is derived from an EMBL/GenBank/DDBJ whole genome shotgun (WGS) entry which is preliminary data.</text>
</comment>
<evidence type="ECO:0000313" key="3">
    <source>
        <dbReference type="Proteomes" id="UP000050940"/>
    </source>
</evidence>
<dbReference type="PATRIC" id="fig|659018.3.peg.1119"/>
<accession>A0A0R0DWZ6</accession>
<keyword evidence="3" id="KW-1185">Reference proteome</keyword>